<dbReference type="EMBL" id="JBBNAG010000011">
    <property type="protein sequence ID" value="KAK9094844.1"/>
    <property type="molecule type" value="Genomic_DNA"/>
</dbReference>
<accession>A0AAP0HQ93</accession>
<organism evidence="1 2">
    <name type="scientific">Stephania cephalantha</name>
    <dbReference type="NCBI Taxonomy" id="152367"/>
    <lineage>
        <taxon>Eukaryota</taxon>
        <taxon>Viridiplantae</taxon>
        <taxon>Streptophyta</taxon>
        <taxon>Embryophyta</taxon>
        <taxon>Tracheophyta</taxon>
        <taxon>Spermatophyta</taxon>
        <taxon>Magnoliopsida</taxon>
        <taxon>Ranunculales</taxon>
        <taxon>Menispermaceae</taxon>
        <taxon>Menispermoideae</taxon>
        <taxon>Cissampelideae</taxon>
        <taxon>Stephania</taxon>
    </lineage>
</organism>
<name>A0AAP0HQ93_9MAGN</name>
<comment type="caution">
    <text evidence="1">The sequence shown here is derived from an EMBL/GenBank/DDBJ whole genome shotgun (WGS) entry which is preliminary data.</text>
</comment>
<evidence type="ECO:0000313" key="1">
    <source>
        <dbReference type="EMBL" id="KAK9094844.1"/>
    </source>
</evidence>
<proteinExistence type="predicted"/>
<gene>
    <name evidence="1" type="ORF">Scep_026313</name>
</gene>
<keyword evidence="2" id="KW-1185">Reference proteome</keyword>
<evidence type="ECO:0000313" key="2">
    <source>
        <dbReference type="Proteomes" id="UP001419268"/>
    </source>
</evidence>
<sequence length="52" mass="5913">MFQGPCDVANVIKKDIEEQHVLIKTVIESLLGRTDAAFVVQRDINFFFSNQS</sequence>
<reference evidence="1 2" key="1">
    <citation type="submission" date="2024-01" db="EMBL/GenBank/DDBJ databases">
        <title>Genome assemblies of Stephania.</title>
        <authorList>
            <person name="Yang L."/>
        </authorList>
    </citation>
    <scope>NUCLEOTIDE SEQUENCE [LARGE SCALE GENOMIC DNA]</scope>
    <source>
        <strain evidence="1">JXDWG</strain>
        <tissue evidence="1">Leaf</tissue>
    </source>
</reference>
<protein>
    <submittedName>
        <fullName evidence="1">Uncharacterized protein</fullName>
    </submittedName>
</protein>
<dbReference type="Proteomes" id="UP001419268">
    <property type="component" value="Unassembled WGS sequence"/>
</dbReference>
<dbReference type="AlphaFoldDB" id="A0AAP0HQ93"/>